<reference evidence="2 3" key="1">
    <citation type="submission" date="2018-03" db="EMBL/GenBank/DDBJ databases">
        <authorList>
            <person name="Fogelqvist J."/>
        </authorList>
    </citation>
    <scope>NUCLEOTIDE SEQUENCE [LARGE SCALE GENOMIC DNA]</scope>
</reference>
<feature type="compositionally biased region" description="Basic and acidic residues" evidence="1">
    <location>
        <begin position="15"/>
        <end position="33"/>
    </location>
</feature>
<evidence type="ECO:0000313" key="3">
    <source>
        <dbReference type="Proteomes" id="UP000290189"/>
    </source>
</evidence>
<dbReference type="EMBL" id="OVEO01000012">
    <property type="protein sequence ID" value="SPQ99817.1"/>
    <property type="molecule type" value="Genomic_DNA"/>
</dbReference>
<dbReference type="Proteomes" id="UP000290189">
    <property type="component" value="Unassembled WGS sequence"/>
</dbReference>
<gene>
    <name evidence="2" type="ORF">PLBR_LOCUS7032</name>
</gene>
<protein>
    <submittedName>
        <fullName evidence="2">Uncharacterized protein</fullName>
    </submittedName>
</protein>
<organism evidence="2 3">
    <name type="scientific">Plasmodiophora brassicae</name>
    <name type="common">Clubroot disease agent</name>
    <dbReference type="NCBI Taxonomy" id="37360"/>
    <lineage>
        <taxon>Eukaryota</taxon>
        <taxon>Sar</taxon>
        <taxon>Rhizaria</taxon>
        <taxon>Endomyxa</taxon>
        <taxon>Phytomyxea</taxon>
        <taxon>Plasmodiophorida</taxon>
        <taxon>Plasmodiophoridae</taxon>
        <taxon>Plasmodiophora</taxon>
    </lineage>
</organism>
<feature type="region of interest" description="Disordered" evidence="1">
    <location>
        <begin position="93"/>
        <end position="113"/>
    </location>
</feature>
<geneLocation type="mitochondrion" evidence="2"/>
<feature type="region of interest" description="Disordered" evidence="1">
    <location>
        <begin position="13"/>
        <end position="33"/>
    </location>
</feature>
<name>A0A3P3YI09_PLABS</name>
<sequence>MFVVSQRLNRSVRRRMADRDQVDARRDGARDGARDETIERLLGYASEPEGSRQDVHSLYHEIMDAWPVDLFSREAADASVRLLWSMYLPQIAAPRPSMASPQPPASPRSDPEQ</sequence>
<keyword evidence="2" id="KW-0496">Mitochondrion</keyword>
<accession>A0A3P3YI09</accession>
<evidence type="ECO:0000313" key="2">
    <source>
        <dbReference type="EMBL" id="SPQ99817.1"/>
    </source>
</evidence>
<dbReference type="AlphaFoldDB" id="A0A3P3YI09"/>
<evidence type="ECO:0000256" key="1">
    <source>
        <dbReference type="SAM" id="MobiDB-lite"/>
    </source>
</evidence>
<proteinExistence type="predicted"/>